<dbReference type="SUPFAM" id="SSF103515">
    <property type="entry name" value="Autotransporter"/>
    <property type="match status" value="1"/>
</dbReference>
<accession>A0A089YRV7</accession>
<dbReference type="PANTHER" id="PTHR35037">
    <property type="entry name" value="C-TERMINAL REGION OF AIDA-LIKE PROTEIN"/>
    <property type="match status" value="1"/>
</dbReference>
<dbReference type="HOGENOM" id="CLU_002318_2_0_6"/>
<reference evidence="3 4" key="1">
    <citation type="journal article" date="2015" name="J. Biotechnol.">
        <title>Complete genome sequence of Pseudomonas rhizosphaerae IH5T (=DSM 16299T), a phosphate-solubilizing rhizobacterium for bacterial biofertilizer.</title>
        <authorList>
            <person name="Kwak Y."/>
            <person name="Jung B.K."/>
            <person name="Shin J.H."/>
        </authorList>
    </citation>
    <scope>NUCLEOTIDE SEQUENCE [LARGE SCALE GENOMIC DNA]</scope>
    <source>
        <strain evidence="3">DSM 16299</strain>
    </source>
</reference>
<dbReference type="KEGG" id="prh:LT40_18025"/>
<dbReference type="NCBIfam" id="TIGR01414">
    <property type="entry name" value="autotrans_barl"/>
    <property type="match status" value="1"/>
</dbReference>
<dbReference type="InterPro" id="IPR012332">
    <property type="entry name" value="Autotransporter_pectin_lyase_C"/>
</dbReference>
<keyword evidence="1" id="KW-0732">Signal</keyword>
<dbReference type="SUPFAM" id="SSF51126">
    <property type="entry name" value="Pectin lyase-like"/>
    <property type="match status" value="1"/>
</dbReference>
<dbReference type="Pfam" id="PF03797">
    <property type="entry name" value="Autotransporter"/>
    <property type="match status" value="1"/>
</dbReference>
<dbReference type="Gene3D" id="2.160.20.20">
    <property type="match status" value="1"/>
</dbReference>
<sequence length="716" mass="75206">MPDVAPAAWQELTGPDAIATVRPGDSVHSWRLTAGATLNAEPGATLTQIESYKSTVNLNGASLAGPDHTVYLDNSTATIRNTTLKSADSALNVVKNSTASVHDSTLEGVGRGVNVAAGAQALLVNTRVHGVSDDVSGSMAGGSGLALVNGYVTVTQNSHVVGDHHGAVISADRFNGDAGLNNSLVVDNAHVQGMTGSAIMVSTFTAHRPTTATISLRNGAVLTGGNGMILEVDKGATVHFSASDSRLTGDVVVASGSKTDVVLRDNSSLTGGVSGVRVMTMDHAIWSMTQNSTLQQLDMNEGRINLGGSNGHFNQLRVDSLRGNGTFGLGTDLATGLSDKLIVTGTASGKHHLAIHNTGKDVIQDQSPVAVVQTGGGDAQFGLIGGQVDLGTFVYDLQKQGNDWFLLQRPGEVVTPGTRSVLGLFSAAPTVWYGESSTLRSRMGELRMGNGESGVWSRTYGNRYNLSAGGGVGYQQRQQGLSVGADGALPVSNGKMLLGVMGGYSRSDLDLAGGTTGSVDSYYVGLYGTWLADEGYYVDALMKLNRFQSKSEVRMSDGQRSRGNYNNQGAGVSVEAGKRVDLDNGVFVTPFAQFSMLQVQGEQYELDNGMQARSNKADSLLGKVGTHIGQTRKMANHGHFDYYGKVAIAQEFANNNTVKVNGNRFTNDLSGTRAELGVGAAVQVSDRLQLHADFDYVKGQNLEQPWGISLGARYSF</sequence>
<dbReference type="PRINTS" id="PR01484">
    <property type="entry name" value="PRTACTNFAMLY"/>
</dbReference>
<organism evidence="3 4">
    <name type="scientific">Pseudomonas rhizosphaerae</name>
    <dbReference type="NCBI Taxonomy" id="216142"/>
    <lineage>
        <taxon>Bacteria</taxon>
        <taxon>Pseudomonadati</taxon>
        <taxon>Pseudomonadota</taxon>
        <taxon>Gammaproteobacteria</taxon>
        <taxon>Pseudomonadales</taxon>
        <taxon>Pseudomonadaceae</taxon>
        <taxon>Pseudomonas</taxon>
    </lineage>
</organism>
<evidence type="ECO:0000313" key="3">
    <source>
        <dbReference type="EMBL" id="AIS19193.1"/>
    </source>
</evidence>
<evidence type="ECO:0000313" key="4">
    <source>
        <dbReference type="Proteomes" id="UP000029499"/>
    </source>
</evidence>
<dbReference type="STRING" id="216142.LT40_18025"/>
<protein>
    <recommendedName>
        <fullName evidence="2">Autotransporter domain-containing protein</fullName>
    </recommendedName>
</protein>
<keyword evidence="4" id="KW-1185">Reference proteome</keyword>
<dbReference type="InterPro" id="IPR011050">
    <property type="entry name" value="Pectin_lyase_fold/virulence"/>
</dbReference>
<proteinExistence type="predicted"/>
<feature type="domain" description="Autotransporter" evidence="2">
    <location>
        <begin position="448"/>
        <end position="716"/>
    </location>
</feature>
<name>A0A089YRV7_9PSED</name>
<dbReference type="PANTHER" id="PTHR35037:SF7">
    <property type="entry name" value="AUTOTRANSPORTER"/>
    <property type="match status" value="1"/>
</dbReference>
<gene>
    <name evidence="3" type="ORF">LT40_18025</name>
</gene>
<evidence type="ECO:0000259" key="2">
    <source>
        <dbReference type="PROSITE" id="PS51208"/>
    </source>
</evidence>
<dbReference type="Proteomes" id="UP000029499">
    <property type="component" value="Chromosome"/>
</dbReference>
<dbReference type="InterPro" id="IPR003991">
    <property type="entry name" value="Pertactin_virulence_factor"/>
</dbReference>
<dbReference type="SMART" id="SM00869">
    <property type="entry name" value="Autotransporter"/>
    <property type="match status" value="1"/>
</dbReference>
<dbReference type="Pfam" id="PF03212">
    <property type="entry name" value="Pertactin"/>
    <property type="match status" value="1"/>
</dbReference>
<dbReference type="InterPro" id="IPR051551">
    <property type="entry name" value="Autotransporter_adhesion"/>
</dbReference>
<dbReference type="PROSITE" id="PS51208">
    <property type="entry name" value="AUTOTRANSPORTER"/>
    <property type="match status" value="1"/>
</dbReference>
<dbReference type="AlphaFoldDB" id="A0A089YRV7"/>
<dbReference type="InterPro" id="IPR036709">
    <property type="entry name" value="Autotransporte_beta_dom_sf"/>
</dbReference>
<dbReference type="Gene3D" id="2.40.128.130">
    <property type="entry name" value="Autotransporter beta-domain"/>
    <property type="match status" value="1"/>
</dbReference>
<dbReference type="eggNOG" id="COG3468">
    <property type="taxonomic scope" value="Bacteria"/>
</dbReference>
<dbReference type="InterPro" id="IPR006315">
    <property type="entry name" value="OM_autotransptr_brl_dom"/>
</dbReference>
<dbReference type="InterPro" id="IPR004899">
    <property type="entry name" value="Pertactin_central"/>
</dbReference>
<evidence type="ECO:0000256" key="1">
    <source>
        <dbReference type="ARBA" id="ARBA00022729"/>
    </source>
</evidence>
<dbReference type="GO" id="GO:0019867">
    <property type="term" value="C:outer membrane"/>
    <property type="evidence" value="ECO:0007669"/>
    <property type="project" value="InterPro"/>
</dbReference>
<dbReference type="EMBL" id="CP009533">
    <property type="protein sequence ID" value="AIS19193.1"/>
    <property type="molecule type" value="Genomic_DNA"/>
</dbReference>
<dbReference type="CDD" id="cd01343">
    <property type="entry name" value="PL1_Passenger_AT"/>
    <property type="match status" value="1"/>
</dbReference>
<dbReference type="InterPro" id="IPR005546">
    <property type="entry name" value="Autotransporte_beta"/>
</dbReference>